<dbReference type="InterPro" id="IPR007730">
    <property type="entry name" value="SPOR-like_dom"/>
</dbReference>
<dbReference type="EMBL" id="CP049109">
    <property type="protein sequence ID" value="QIG80996.1"/>
    <property type="molecule type" value="Genomic_DNA"/>
</dbReference>
<dbReference type="GO" id="GO:0042834">
    <property type="term" value="F:peptidoglycan binding"/>
    <property type="evidence" value="ECO:0007669"/>
    <property type="project" value="InterPro"/>
</dbReference>
<dbReference type="PROSITE" id="PS50005">
    <property type="entry name" value="TPR"/>
    <property type="match status" value="1"/>
</dbReference>
<evidence type="ECO:0000256" key="2">
    <source>
        <dbReference type="SAM" id="MobiDB-lite"/>
    </source>
</evidence>
<proteinExistence type="predicted"/>
<dbReference type="InterPro" id="IPR011990">
    <property type="entry name" value="TPR-like_helical_dom_sf"/>
</dbReference>
<dbReference type="RefSeq" id="WP_165327922.1">
    <property type="nucleotide sequence ID" value="NZ_CP049109.1"/>
</dbReference>
<feature type="signal peptide" evidence="3">
    <location>
        <begin position="1"/>
        <end position="22"/>
    </location>
</feature>
<accession>A0A6G6Y8V0</accession>
<evidence type="ECO:0000259" key="4">
    <source>
        <dbReference type="PROSITE" id="PS51724"/>
    </source>
</evidence>
<evidence type="ECO:0000313" key="5">
    <source>
        <dbReference type="EMBL" id="QIG80996.1"/>
    </source>
</evidence>
<evidence type="ECO:0000313" key="6">
    <source>
        <dbReference type="Proteomes" id="UP000501568"/>
    </source>
</evidence>
<name>A0A6G6Y8V0_9SPHN</name>
<dbReference type="Pfam" id="PF05036">
    <property type="entry name" value="SPOR"/>
    <property type="match status" value="1"/>
</dbReference>
<feature type="chain" id="PRO_5026263610" evidence="3">
    <location>
        <begin position="23"/>
        <end position="432"/>
    </location>
</feature>
<feature type="compositionally biased region" description="Basic and acidic residues" evidence="2">
    <location>
        <begin position="40"/>
        <end position="61"/>
    </location>
</feature>
<dbReference type="KEGG" id="spzr:G5C33_15160"/>
<feature type="domain" description="SPOR" evidence="4">
    <location>
        <begin position="332"/>
        <end position="415"/>
    </location>
</feature>
<keyword evidence="6" id="KW-1185">Reference proteome</keyword>
<dbReference type="Gene3D" id="3.30.70.1070">
    <property type="entry name" value="Sporulation related repeat"/>
    <property type="match status" value="1"/>
</dbReference>
<evidence type="ECO:0000256" key="3">
    <source>
        <dbReference type="SAM" id="SignalP"/>
    </source>
</evidence>
<dbReference type="SUPFAM" id="SSF110997">
    <property type="entry name" value="Sporulation related repeat"/>
    <property type="match status" value="1"/>
</dbReference>
<reference evidence="5 6" key="1">
    <citation type="submission" date="2020-02" db="EMBL/GenBank/DDBJ databases">
        <authorList>
            <person name="Zheng R.K."/>
            <person name="Sun C.M."/>
        </authorList>
    </citation>
    <scope>NUCLEOTIDE SEQUENCE [LARGE SCALE GENOMIC DNA]</scope>
    <source>
        <strain evidence="6">zrk23</strain>
    </source>
</reference>
<dbReference type="InterPro" id="IPR036680">
    <property type="entry name" value="SPOR-like_sf"/>
</dbReference>
<dbReference type="AlphaFoldDB" id="A0A6G6Y8V0"/>
<keyword evidence="1" id="KW-0802">TPR repeat</keyword>
<organism evidence="5 6">
    <name type="scientific">Stakelama tenebrarum</name>
    <dbReference type="NCBI Taxonomy" id="2711215"/>
    <lineage>
        <taxon>Bacteria</taxon>
        <taxon>Pseudomonadati</taxon>
        <taxon>Pseudomonadota</taxon>
        <taxon>Alphaproteobacteria</taxon>
        <taxon>Sphingomonadales</taxon>
        <taxon>Sphingomonadaceae</taxon>
        <taxon>Stakelama</taxon>
    </lineage>
</organism>
<dbReference type="Proteomes" id="UP000501568">
    <property type="component" value="Chromosome"/>
</dbReference>
<gene>
    <name evidence="5" type="ORF">G5C33_15160</name>
</gene>
<dbReference type="SUPFAM" id="SSF48452">
    <property type="entry name" value="TPR-like"/>
    <property type="match status" value="1"/>
</dbReference>
<sequence length="432" mass="45053">MTSRNFLSIGLSALVVSGPLMAGAAGTAMLAHATTLSSDSDARKAARDAEEAREQLGKNKAERAVRYAESAVENAPRNGEYRALLGQTYLMSGRFQSAQQALTDALSLDPGNGTVALHLALSQIANGDWAGARQTLETHSNTIPAGDRGLAMALAGDPVGAVEVLLPAARQPGATAKVRQNLALALALSGRWQDAKALAAIDVPPDQLDRRMTEWASFSRPTNAYDQVASLLGVRAVQDPGQPQQLALAETMQPVAAAAQTVDPVDAYMPGDGASVAAVPAADIRPAAPAPARNGVVFGPSQEVVQALPGNYSVASAATPAPSARPAVTAPNRAPGNYFVQLGAYSSEANARAAWRRASSRHAMLSNETPSQAKIANRRGTFYRLSVGGYSRAEANAMCRELRSSGGRCFVRAKAGDETASWLRGDTQVASR</sequence>
<dbReference type="Gene3D" id="1.25.40.10">
    <property type="entry name" value="Tetratricopeptide repeat domain"/>
    <property type="match status" value="1"/>
</dbReference>
<dbReference type="PROSITE" id="PS51724">
    <property type="entry name" value="SPOR"/>
    <property type="match status" value="1"/>
</dbReference>
<keyword evidence="3" id="KW-0732">Signal</keyword>
<feature type="repeat" description="TPR" evidence="1">
    <location>
        <begin position="79"/>
        <end position="112"/>
    </location>
</feature>
<dbReference type="Pfam" id="PF14559">
    <property type="entry name" value="TPR_19"/>
    <property type="match status" value="1"/>
</dbReference>
<feature type="region of interest" description="Disordered" evidence="2">
    <location>
        <begin position="36"/>
        <end position="61"/>
    </location>
</feature>
<protein>
    <submittedName>
        <fullName evidence="5">Tetratricopeptide repeat protein</fullName>
    </submittedName>
</protein>
<evidence type="ECO:0000256" key="1">
    <source>
        <dbReference type="PROSITE-ProRule" id="PRU00339"/>
    </source>
</evidence>
<dbReference type="InterPro" id="IPR019734">
    <property type="entry name" value="TPR_rpt"/>
</dbReference>